<sequence length="331" mass="38290">MAENDIKFSYNLESLSCPKKACNSTVIKQNFLYLLNTTYSHSLHIYTDGSRSRSGTGAAYYIPELNITGKFSLDKHFSSYTTELLAILKVTQIFHLIKQQDRPIVIFTDSQAAIQALSKVYNKCSGNGIPVSIIHELLKSDTKVTFQWIPGHTNINYNEYVDNLAKEAVNNGSEVTDIYIPSADFKAHLLKEATAANEQVYQRTEKGKWYKQIQTTSIHNKWYEMTNFKRWEIVNIIRLRFGHARVNSRLFNIKQYFTPLCLSCTRAQQETLDHVILHCPAYEFARNKHFKVIKKLITPTQTVNLIKLLKLEDIEIYKEINNFLVNIKKHI</sequence>
<organism evidence="3">
    <name type="scientific">Homalodisca liturata</name>
    <dbReference type="NCBI Taxonomy" id="320908"/>
    <lineage>
        <taxon>Eukaryota</taxon>
        <taxon>Metazoa</taxon>
        <taxon>Ecdysozoa</taxon>
        <taxon>Arthropoda</taxon>
        <taxon>Hexapoda</taxon>
        <taxon>Insecta</taxon>
        <taxon>Pterygota</taxon>
        <taxon>Neoptera</taxon>
        <taxon>Paraneoptera</taxon>
        <taxon>Hemiptera</taxon>
        <taxon>Auchenorrhyncha</taxon>
        <taxon>Membracoidea</taxon>
        <taxon>Cicadellidae</taxon>
        <taxon>Cicadellinae</taxon>
        <taxon>Proconiini</taxon>
        <taxon>Homalodisca</taxon>
    </lineage>
</organism>
<dbReference type="SUPFAM" id="SSF53098">
    <property type="entry name" value="Ribonuclease H-like"/>
    <property type="match status" value="1"/>
</dbReference>
<evidence type="ECO:0000259" key="2">
    <source>
        <dbReference type="PROSITE" id="PS50879"/>
    </source>
</evidence>
<name>A0A1B6HT10_9HEMI</name>
<dbReference type="GO" id="GO:0043137">
    <property type="term" value="P:DNA replication, removal of RNA primer"/>
    <property type="evidence" value="ECO:0007669"/>
    <property type="project" value="TreeGrafter"/>
</dbReference>
<dbReference type="InterPro" id="IPR002156">
    <property type="entry name" value="RNaseH_domain"/>
</dbReference>
<dbReference type="InterPro" id="IPR012337">
    <property type="entry name" value="RNaseH-like_sf"/>
</dbReference>
<evidence type="ECO:0000256" key="1">
    <source>
        <dbReference type="ARBA" id="ARBA00005300"/>
    </source>
</evidence>
<dbReference type="EMBL" id="GECU01029893">
    <property type="protein sequence ID" value="JAS77813.1"/>
    <property type="molecule type" value="Transcribed_RNA"/>
</dbReference>
<protein>
    <recommendedName>
        <fullName evidence="2">RNase H type-1 domain-containing protein</fullName>
    </recommendedName>
</protein>
<dbReference type="GO" id="GO:0003676">
    <property type="term" value="F:nucleic acid binding"/>
    <property type="evidence" value="ECO:0007669"/>
    <property type="project" value="InterPro"/>
</dbReference>
<dbReference type="AlphaFoldDB" id="A0A1B6HT10"/>
<dbReference type="CDD" id="cd09276">
    <property type="entry name" value="Rnase_HI_RT_non_LTR"/>
    <property type="match status" value="1"/>
</dbReference>
<dbReference type="Pfam" id="PF00075">
    <property type="entry name" value="RNase_H"/>
    <property type="match status" value="1"/>
</dbReference>
<gene>
    <name evidence="3" type="ORF">g.20072</name>
</gene>
<accession>A0A1B6HT10</accession>
<reference evidence="3" key="1">
    <citation type="submission" date="2015-11" db="EMBL/GenBank/DDBJ databases">
        <title>De novo transcriptome assembly of four potential Pierce s Disease insect vectors from Arizona vineyards.</title>
        <authorList>
            <person name="Tassone E.E."/>
        </authorList>
    </citation>
    <scope>NUCLEOTIDE SEQUENCE</scope>
</reference>
<proteinExistence type="inferred from homology"/>
<dbReference type="Gene3D" id="3.30.420.10">
    <property type="entry name" value="Ribonuclease H-like superfamily/Ribonuclease H"/>
    <property type="match status" value="1"/>
</dbReference>
<feature type="domain" description="RNase H type-1" evidence="2">
    <location>
        <begin position="39"/>
        <end position="170"/>
    </location>
</feature>
<dbReference type="GO" id="GO:0004523">
    <property type="term" value="F:RNA-DNA hybrid ribonuclease activity"/>
    <property type="evidence" value="ECO:0007669"/>
    <property type="project" value="InterPro"/>
</dbReference>
<dbReference type="InterPro" id="IPR050092">
    <property type="entry name" value="RNase_H"/>
</dbReference>
<dbReference type="PANTHER" id="PTHR10642">
    <property type="entry name" value="RIBONUCLEASE H1"/>
    <property type="match status" value="1"/>
</dbReference>
<evidence type="ECO:0000313" key="3">
    <source>
        <dbReference type="EMBL" id="JAS77813.1"/>
    </source>
</evidence>
<dbReference type="InterPro" id="IPR036397">
    <property type="entry name" value="RNaseH_sf"/>
</dbReference>
<dbReference type="PROSITE" id="PS50879">
    <property type="entry name" value="RNASE_H_1"/>
    <property type="match status" value="1"/>
</dbReference>
<comment type="similarity">
    <text evidence="1">Belongs to the RNase H family.</text>
</comment>
<dbReference type="PANTHER" id="PTHR10642:SF25">
    <property type="entry name" value="RNASE H TYPE-1 DOMAIN-CONTAINING PROTEIN"/>
    <property type="match status" value="1"/>
</dbReference>